<feature type="domain" description="Solute-binding protein family 5" evidence="5">
    <location>
        <begin position="77"/>
        <end position="443"/>
    </location>
</feature>
<evidence type="ECO:0000313" key="6">
    <source>
        <dbReference type="EMBL" id="MFC3125510.1"/>
    </source>
</evidence>
<protein>
    <submittedName>
        <fullName evidence="6">ABC transporter substrate-binding protein</fullName>
    </submittedName>
</protein>
<gene>
    <name evidence="6" type="ORF">ACFOD4_10590</name>
</gene>
<dbReference type="Gene3D" id="3.40.190.10">
    <property type="entry name" value="Periplasmic binding protein-like II"/>
    <property type="match status" value="1"/>
</dbReference>
<accession>A0ABV7G264</accession>
<dbReference type="Gene3D" id="3.10.105.10">
    <property type="entry name" value="Dipeptide-binding Protein, Domain 3"/>
    <property type="match status" value="1"/>
</dbReference>
<evidence type="ECO:0000259" key="5">
    <source>
        <dbReference type="Pfam" id="PF00496"/>
    </source>
</evidence>
<evidence type="ECO:0000256" key="3">
    <source>
        <dbReference type="ARBA" id="ARBA00022448"/>
    </source>
</evidence>
<evidence type="ECO:0000256" key="4">
    <source>
        <dbReference type="ARBA" id="ARBA00022729"/>
    </source>
</evidence>
<dbReference type="PANTHER" id="PTHR30290">
    <property type="entry name" value="PERIPLASMIC BINDING COMPONENT OF ABC TRANSPORTER"/>
    <property type="match status" value="1"/>
</dbReference>
<keyword evidence="4" id="KW-0732">Signal</keyword>
<dbReference type="InterPro" id="IPR039424">
    <property type="entry name" value="SBP_5"/>
</dbReference>
<keyword evidence="7" id="KW-1185">Reference proteome</keyword>
<dbReference type="InterPro" id="IPR030678">
    <property type="entry name" value="Peptide/Ni-bd"/>
</dbReference>
<dbReference type="InterPro" id="IPR000914">
    <property type="entry name" value="SBP_5_dom"/>
</dbReference>
<dbReference type="PIRSF" id="PIRSF002741">
    <property type="entry name" value="MppA"/>
    <property type="match status" value="1"/>
</dbReference>
<comment type="subcellular location">
    <subcellularLocation>
        <location evidence="1">Periplasm</location>
    </subcellularLocation>
</comment>
<evidence type="ECO:0000313" key="7">
    <source>
        <dbReference type="Proteomes" id="UP001595593"/>
    </source>
</evidence>
<name>A0ABV7G264_9PROT</name>
<dbReference type="Gene3D" id="3.90.76.10">
    <property type="entry name" value="Dipeptide-binding Protein, Domain 1"/>
    <property type="match status" value="1"/>
</dbReference>
<dbReference type="CDD" id="cd08512">
    <property type="entry name" value="PBP2_NikA_DppA_OppA_like_7"/>
    <property type="match status" value="1"/>
</dbReference>
<dbReference type="SUPFAM" id="SSF53850">
    <property type="entry name" value="Periplasmic binding protein-like II"/>
    <property type="match status" value="1"/>
</dbReference>
<reference evidence="7" key="1">
    <citation type="journal article" date="2019" name="Int. J. Syst. Evol. Microbiol.">
        <title>The Global Catalogue of Microorganisms (GCM) 10K type strain sequencing project: providing services to taxonomists for standard genome sequencing and annotation.</title>
        <authorList>
            <consortium name="The Broad Institute Genomics Platform"/>
            <consortium name="The Broad Institute Genome Sequencing Center for Infectious Disease"/>
            <person name="Wu L."/>
            <person name="Ma J."/>
        </authorList>
    </citation>
    <scope>NUCLEOTIDE SEQUENCE [LARGE SCALE GENOMIC DNA]</scope>
    <source>
        <strain evidence="7">KCTC 52094</strain>
    </source>
</reference>
<sequence>MPLTRRTMLTLCASPLALPGGRPSLAQAPAGVLVVAKQISDLTSVDPGESFEWSGAEICGNVYQKLVTSPNNDPAKLTGELAERWDMSADGRTVTFRIKEGPRFASGHPVTAEDAAWSLCRAVILNKSPAFIINQFGFTRDNVAERIRATDPRTLVMHLAEPTAPSFLLFCLSAVVGSVVEKATAMANAQGDDLGNAWLKANTAGSGPFMLRAWRANESIMMDANPHAAEPPAMRRIVIRHVADPSVQLLGLRRGDVDIARNLGPEQIQQVAEDVRFKVHAQRRASVMYLSLNQKLPQLALPEVRQAIKLAVDYEGIQRNVVPTTYAINQSILPQGLPGALTDTPFRQDLGAAKALMAKAGLTEGFEASFDYTAEAPFADIAQAVQANLAQIGIRLRMNPGDSRQVVSRTRGRQHDIALIQWGSDYFDPNTNAEAFLINTDNSDNARNKTLAWRANWLIPELSARTLAARQETDAARRRGIYEELQRDGQRESPFVMLFQLIENSVTPATVRGLDTGPMSDRYRYRDIRKG</sequence>
<comment type="caution">
    <text evidence="6">The sequence shown here is derived from an EMBL/GenBank/DDBJ whole genome shotgun (WGS) entry which is preliminary data.</text>
</comment>
<dbReference type="PANTHER" id="PTHR30290:SF10">
    <property type="entry name" value="PERIPLASMIC OLIGOPEPTIDE-BINDING PROTEIN-RELATED"/>
    <property type="match status" value="1"/>
</dbReference>
<dbReference type="RefSeq" id="WP_379596250.1">
    <property type="nucleotide sequence ID" value="NZ_JBHRTN010000009.1"/>
</dbReference>
<keyword evidence="3" id="KW-0813">Transport</keyword>
<organism evidence="6 7">
    <name type="scientific">Teichococcus globiformis</name>
    <dbReference type="NCBI Taxonomy" id="2307229"/>
    <lineage>
        <taxon>Bacteria</taxon>
        <taxon>Pseudomonadati</taxon>
        <taxon>Pseudomonadota</taxon>
        <taxon>Alphaproteobacteria</taxon>
        <taxon>Acetobacterales</taxon>
        <taxon>Roseomonadaceae</taxon>
        <taxon>Roseomonas</taxon>
    </lineage>
</organism>
<comment type="similarity">
    <text evidence="2">Belongs to the bacterial solute-binding protein 5 family.</text>
</comment>
<proteinExistence type="inferred from homology"/>
<evidence type="ECO:0000256" key="1">
    <source>
        <dbReference type="ARBA" id="ARBA00004418"/>
    </source>
</evidence>
<dbReference type="Pfam" id="PF00496">
    <property type="entry name" value="SBP_bac_5"/>
    <property type="match status" value="1"/>
</dbReference>
<dbReference type="Proteomes" id="UP001595593">
    <property type="component" value="Unassembled WGS sequence"/>
</dbReference>
<evidence type="ECO:0000256" key="2">
    <source>
        <dbReference type="ARBA" id="ARBA00005695"/>
    </source>
</evidence>
<dbReference type="EMBL" id="JBHRTN010000009">
    <property type="protein sequence ID" value="MFC3125510.1"/>
    <property type="molecule type" value="Genomic_DNA"/>
</dbReference>